<evidence type="ECO:0000256" key="1">
    <source>
        <dbReference type="SAM" id="MobiDB-lite"/>
    </source>
</evidence>
<name>A0A016S1C9_9BILA</name>
<dbReference type="AlphaFoldDB" id="A0A016S1C9"/>
<evidence type="ECO:0000313" key="3">
    <source>
        <dbReference type="Proteomes" id="UP000024635"/>
    </source>
</evidence>
<feature type="compositionally biased region" description="Polar residues" evidence="1">
    <location>
        <begin position="150"/>
        <end position="163"/>
    </location>
</feature>
<organism evidence="2 3">
    <name type="scientific">Ancylostoma ceylanicum</name>
    <dbReference type="NCBI Taxonomy" id="53326"/>
    <lineage>
        <taxon>Eukaryota</taxon>
        <taxon>Metazoa</taxon>
        <taxon>Ecdysozoa</taxon>
        <taxon>Nematoda</taxon>
        <taxon>Chromadorea</taxon>
        <taxon>Rhabditida</taxon>
        <taxon>Rhabditina</taxon>
        <taxon>Rhabditomorpha</taxon>
        <taxon>Strongyloidea</taxon>
        <taxon>Ancylostomatidae</taxon>
        <taxon>Ancylostomatinae</taxon>
        <taxon>Ancylostoma</taxon>
    </lineage>
</organism>
<protein>
    <recommendedName>
        <fullName evidence="4">Retrotransposon gag domain-containing protein</fullName>
    </recommendedName>
</protein>
<reference evidence="3" key="1">
    <citation type="journal article" date="2015" name="Nat. Genet.">
        <title>The genome and transcriptome of the zoonotic hookworm Ancylostoma ceylanicum identify infection-specific gene families.</title>
        <authorList>
            <person name="Schwarz E.M."/>
            <person name="Hu Y."/>
            <person name="Antoshechkin I."/>
            <person name="Miller M.M."/>
            <person name="Sternberg P.W."/>
            <person name="Aroian R.V."/>
        </authorList>
    </citation>
    <scope>NUCLEOTIDE SEQUENCE</scope>
    <source>
        <strain evidence="3">HY135</strain>
    </source>
</reference>
<comment type="caution">
    <text evidence="2">The sequence shown here is derived from an EMBL/GenBank/DDBJ whole genome shotgun (WGS) entry which is preliminary data.</text>
</comment>
<proteinExistence type="predicted"/>
<keyword evidence="3" id="KW-1185">Reference proteome</keyword>
<evidence type="ECO:0008006" key="4">
    <source>
        <dbReference type="Google" id="ProtNLM"/>
    </source>
</evidence>
<gene>
    <name evidence="2" type="primary">Acey_s0316.g2286</name>
    <name evidence="2" type="ORF">Y032_0316g2286</name>
</gene>
<feature type="region of interest" description="Disordered" evidence="1">
    <location>
        <begin position="132"/>
        <end position="167"/>
    </location>
</feature>
<sequence>MVTELAKKLKSEALLSNLRAELHNMTQGKDSVGEFAKKVYNKTKIVFQGQGERIVSRMATGFFIKGLNPEIRKTIRRLPDTNQFDIVVCNAEKKFRILEQERKEDRDAIQDINALITDEKVNQLGKQLNQMKLAQRRPPSPTLPSPRNRFQNNGRTQQRSFNPPNMFLPNSFRRGTIL</sequence>
<evidence type="ECO:0000313" key="2">
    <source>
        <dbReference type="EMBL" id="EYB84438.1"/>
    </source>
</evidence>
<dbReference type="EMBL" id="JARK01001652">
    <property type="protein sequence ID" value="EYB84438.1"/>
    <property type="molecule type" value="Genomic_DNA"/>
</dbReference>
<dbReference type="OrthoDB" id="5875288at2759"/>
<accession>A0A016S1C9</accession>
<dbReference type="Proteomes" id="UP000024635">
    <property type="component" value="Unassembled WGS sequence"/>
</dbReference>